<evidence type="ECO:0000259" key="13">
    <source>
        <dbReference type="Pfam" id="PF00999"/>
    </source>
</evidence>
<protein>
    <recommendedName>
        <fullName evidence="13">Cation/H+ exchanger transmembrane domain-containing protein</fullName>
    </recommendedName>
</protein>
<dbReference type="PANTHER" id="PTHR10110:SF86">
    <property type="entry name" value="SODIUM_HYDROGEN EXCHANGER 7"/>
    <property type="match status" value="1"/>
</dbReference>
<evidence type="ECO:0000256" key="4">
    <source>
        <dbReference type="ARBA" id="ARBA00022475"/>
    </source>
</evidence>
<dbReference type="Pfam" id="PF00999">
    <property type="entry name" value="Na_H_Exchanger"/>
    <property type="match status" value="1"/>
</dbReference>
<feature type="transmembrane region" description="Helical" evidence="12">
    <location>
        <begin position="76"/>
        <end position="94"/>
    </location>
</feature>
<dbReference type="GO" id="GO:0005886">
    <property type="term" value="C:plasma membrane"/>
    <property type="evidence" value="ECO:0007669"/>
    <property type="project" value="UniProtKB-SubCell"/>
</dbReference>
<evidence type="ECO:0000256" key="10">
    <source>
        <dbReference type="ARBA" id="ARBA00023136"/>
    </source>
</evidence>
<evidence type="ECO:0000256" key="1">
    <source>
        <dbReference type="ARBA" id="ARBA00004651"/>
    </source>
</evidence>
<feature type="domain" description="Cation/H+ exchanger transmembrane" evidence="13">
    <location>
        <begin position="7"/>
        <end position="98"/>
    </location>
</feature>
<dbReference type="InterPro" id="IPR006153">
    <property type="entry name" value="Cation/H_exchanger_TM"/>
</dbReference>
<dbReference type="GO" id="GO:0098719">
    <property type="term" value="P:sodium ion import across plasma membrane"/>
    <property type="evidence" value="ECO:0007669"/>
    <property type="project" value="TreeGrafter"/>
</dbReference>
<evidence type="ECO:0000256" key="8">
    <source>
        <dbReference type="ARBA" id="ARBA00023053"/>
    </source>
</evidence>
<dbReference type="PANTHER" id="PTHR10110">
    <property type="entry name" value="SODIUM/HYDROGEN EXCHANGER"/>
    <property type="match status" value="1"/>
</dbReference>
<feature type="transmembrane region" description="Helical" evidence="12">
    <location>
        <begin position="25"/>
        <end position="56"/>
    </location>
</feature>
<evidence type="ECO:0000313" key="14">
    <source>
        <dbReference type="EMBL" id="GHK50357.1"/>
    </source>
</evidence>
<dbReference type="Proteomes" id="UP000655094">
    <property type="component" value="Unassembled WGS sequence"/>
</dbReference>
<keyword evidence="8" id="KW-0915">Sodium</keyword>
<keyword evidence="11" id="KW-0739">Sodium transport</keyword>
<dbReference type="GO" id="GO:0015385">
    <property type="term" value="F:sodium:proton antiporter activity"/>
    <property type="evidence" value="ECO:0007669"/>
    <property type="project" value="InterPro"/>
</dbReference>
<dbReference type="InterPro" id="IPR018422">
    <property type="entry name" value="Cation/H_exchanger_CPA1"/>
</dbReference>
<accession>A0A919HPT2</accession>
<evidence type="ECO:0000256" key="2">
    <source>
        <dbReference type="ARBA" id="ARBA00022448"/>
    </source>
</evidence>
<evidence type="ECO:0000256" key="12">
    <source>
        <dbReference type="SAM" id="Phobius"/>
    </source>
</evidence>
<reference evidence="14" key="1">
    <citation type="submission" date="2020-10" db="EMBL/GenBank/DDBJ databases">
        <title>Genome Sequence of ESBL Producing Zambian Clinical Strains.</title>
        <authorList>
            <person name="Shawa M."/>
            <person name="Furuta Y."/>
            <person name="Simbotwe M."/>
            <person name="Mulenga E."/>
            <person name="Mubanga M."/>
            <person name="Mulenga G."/>
            <person name="Kaile C."/>
            <person name="Zorigt T."/>
            <person name="Hang'ombe B."/>
            <person name="Higashi H."/>
        </authorList>
    </citation>
    <scope>NUCLEOTIDE SEQUENCE</scope>
    <source>
        <strain evidence="14">Zam_UTH_09</strain>
    </source>
</reference>
<comment type="caution">
    <text evidence="14">The sequence shown here is derived from an EMBL/GenBank/DDBJ whole genome shotgun (WGS) entry which is preliminary data.</text>
</comment>
<keyword evidence="2" id="KW-0813">Transport</keyword>
<sequence>MVVWVTGKCNNFLVRRTREEPAIQILISLLIPFAAYLLAEAFHVSGILAAVAAGIAMHYEQLSGPRLPATRMKSSAVWSMLQTTLNGMIFLMLGEQLPRMLRTLPAVASRPASLRPVSAAVRRGHHRRLV</sequence>
<dbReference type="EMBL" id="BNFF01000001">
    <property type="protein sequence ID" value="GHK50357.1"/>
    <property type="molecule type" value="Genomic_DNA"/>
</dbReference>
<evidence type="ECO:0000256" key="3">
    <source>
        <dbReference type="ARBA" id="ARBA00022449"/>
    </source>
</evidence>
<dbReference type="GO" id="GO:0051453">
    <property type="term" value="P:regulation of intracellular pH"/>
    <property type="evidence" value="ECO:0007669"/>
    <property type="project" value="TreeGrafter"/>
</dbReference>
<name>A0A919HPT2_KLEPN</name>
<gene>
    <name evidence="14" type="ORF">KPZU09_00930</name>
</gene>
<evidence type="ECO:0000256" key="11">
    <source>
        <dbReference type="ARBA" id="ARBA00023201"/>
    </source>
</evidence>
<keyword evidence="5" id="KW-0997">Cell inner membrane</keyword>
<keyword evidence="10 12" id="KW-0472">Membrane</keyword>
<keyword evidence="7 12" id="KW-1133">Transmembrane helix</keyword>
<keyword evidence="6 12" id="KW-0812">Transmembrane</keyword>
<evidence type="ECO:0000313" key="15">
    <source>
        <dbReference type="Proteomes" id="UP000655094"/>
    </source>
</evidence>
<organism evidence="14 15">
    <name type="scientific">Klebsiella pneumoniae</name>
    <dbReference type="NCBI Taxonomy" id="573"/>
    <lineage>
        <taxon>Bacteria</taxon>
        <taxon>Pseudomonadati</taxon>
        <taxon>Pseudomonadota</taxon>
        <taxon>Gammaproteobacteria</taxon>
        <taxon>Enterobacterales</taxon>
        <taxon>Enterobacteriaceae</taxon>
        <taxon>Klebsiella/Raoultella group</taxon>
        <taxon>Klebsiella</taxon>
        <taxon>Klebsiella pneumoniae complex</taxon>
    </lineage>
</organism>
<keyword evidence="3" id="KW-0050">Antiport</keyword>
<keyword evidence="9" id="KW-0406">Ion transport</keyword>
<dbReference type="AlphaFoldDB" id="A0A919HPT2"/>
<evidence type="ECO:0000256" key="5">
    <source>
        <dbReference type="ARBA" id="ARBA00022519"/>
    </source>
</evidence>
<evidence type="ECO:0000256" key="9">
    <source>
        <dbReference type="ARBA" id="ARBA00023065"/>
    </source>
</evidence>
<evidence type="ECO:0000256" key="6">
    <source>
        <dbReference type="ARBA" id="ARBA00022692"/>
    </source>
</evidence>
<keyword evidence="4" id="KW-1003">Cell membrane</keyword>
<evidence type="ECO:0000256" key="7">
    <source>
        <dbReference type="ARBA" id="ARBA00022989"/>
    </source>
</evidence>
<comment type="subcellular location">
    <subcellularLocation>
        <location evidence="1">Cell membrane</location>
        <topology evidence="1">Multi-pass membrane protein</topology>
    </subcellularLocation>
</comment>
<dbReference type="GO" id="GO:0015386">
    <property type="term" value="F:potassium:proton antiporter activity"/>
    <property type="evidence" value="ECO:0007669"/>
    <property type="project" value="TreeGrafter"/>
</dbReference>
<proteinExistence type="predicted"/>